<keyword evidence="4 6" id="KW-0378">Hydrolase</keyword>
<evidence type="ECO:0000256" key="2">
    <source>
        <dbReference type="ARBA" id="ARBA00009370"/>
    </source>
</evidence>
<dbReference type="Proteomes" id="UP000229600">
    <property type="component" value="Unassembled WGS sequence"/>
</dbReference>
<proteinExistence type="inferred from homology"/>
<dbReference type="AlphaFoldDB" id="A0A2H0N626"/>
<dbReference type="InterPro" id="IPR000223">
    <property type="entry name" value="Pept_S26A_signal_pept_1"/>
</dbReference>
<keyword evidence="6" id="KW-1133">Transmembrane helix</keyword>
<comment type="catalytic activity">
    <reaction evidence="1 6">
        <text>Cleavage of hydrophobic, N-terminal signal or leader sequences from secreted and periplasmic proteins.</text>
        <dbReference type="EC" id="3.4.21.89"/>
    </reaction>
</comment>
<dbReference type="GO" id="GO:0009003">
    <property type="term" value="F:signal peptidase activity"/>
    <property type="evidence" value="ECO:0007669"/>
    <property type="project" value="UniProtKB-EC"/>
</dbReference>
<comment type="similarity">
    <text evidence="2 6">Belongs to the peptidase S26 family.</text>
</comment>
<evidence type="ECO:0000313" key="8">
    <source>
        <dbReference type="EMBL" id="PIR04360.1"/>
    </source>
</evidence>
<dbReference type="GO" id="GO:0016020">
    <property type="term" value="C:membrane"/>
    <property type="evidence" value="ECO:0007669"/>
    <property type="project" value="UniProtKB-SubCell"/>
</dbReference>
<dbReference type="PANTHER" id="PTHR43390:SF1">
    <property type="entry name" value="CHLOROPLAST PROCESSING PEPTIDASE"/>
    <property type="match status" value="1"/>
</dbReference>
<evidence type="ECO:0000313" key="9">
    <source>
        <dbReference type="Proteomes" id="UP000229600"/>
    </source>
</evidence>
<dbReference type="InterPro" id="IPR019757">
    <property type="entry name" value="Pept_S26A_signal_pept_1_Lys-AS"/>
</dbReference>
<evidence type="ECO:0000259" key="7">
    <source>
        <dbReference type="Pfam" id="PF10502"/>
    </source>
</evidence>
<evidence type="ECO:0000256" key="3">
    <source>
        <dbReference type="ARBA" id="ARBA00013208"/>
    </source>
</evidence>
<dbReference type="GO" id="GO:0006465">
    <property type="term" value="P:signal peptide processing"/>
    <property type="evidence" value="ECO:0007669"/>
    <property type="project" value="InterPro"/>
</dbReference>
<dbReference type="PANTHER" id="PTHR43390">
    <property type="entry name" value="SIGNAL PEPTIDASE I"/>
    <property type="match status" value="1"/>
</dbReference>
<sequence>MEEEKKLQELEDFDSSQGTLAKVGMFFVELIKVAILAGITIALVRYFLFKPFYVKGASMEPNFIEKDYLIIDELTYRFRQPERGEVVVFGAPVGDGSYYLKRVIGLPGEQIKIEDNKVVVFNEEHPQGFVLEEDYINDFGKTSGFVSVTLASNQYFVMGDNRLASFDSRRFGPIPESDIVGRAWVRGWPFSRTATFEKPDYNL</sequence>
<evidence type="ECO:0000256" key="6">
    <source>
        <dbReference type="RuleBase" id="RU362042"/>
    </source>
</evidence>
<dbReference type="InterPro" id="IPR019533">
    <property type="entry name" value="Peptidase_S26"/>
</dbReference>
<dbReference type="PROSITE" id="PS00760">
    <property type="entry name" value="SPASE_I_2"/>
    <property type="match status" value="1"/>
</dbReference>
<keyword evidence="6" id="KW-0472">Membrane</keyword>
<comment type="subcellular location">
    <subcellularLocation>
        <location evidence="6">Membrane</location>
        <topology evidence="6">Single-pass type II membrane protein</topology>
    </subcellularLocation>
</comment>
<dbReference type="Gene3D" id="2.10.109.10">
    <property type="entry name" value="Umud Fragment, subunit A"/>
    <property type="match status" value="1"/>
</dbReference>
<dbReference type="EMBL" id="PCWN01000004">
    <property type="protein sequence ID" value="PIR04360.1"/>
    <property type="molecule type" value="Genomic_DNA"/>
</dbReference>
<dbReference type="PROSITE" id="PS00761">
    <property type="entry name" value="SPASE_I_3"/>
    <property type="match status" value="1"/>
</dbReference>
<dbReference type="CDD" id="cd06530">
    <property type="entry name" value="S26_SPase_I"/>
    <property type="match status" value="1"/>
</dbReference>
<feature type="active site" evidence="5">
    <location>
        <position position="101"/>
    </location>
</feature>
<accession>A0A2H0N626</accession>
<keyword evidence="6" id="KW-0812">Transmembrane</keyword>
<dbReference type="Pfam" id="PF10502">
    <property type="entry name" value="Peptidase_S26"/>
    <property type="match status" value="1"/>
</dbReference>
<organism evidence="8 9">
    <name type="scientific">Candidatus Magasanikbacteria bacterium CG11_big_fil_rev_8_21_14_0_20_39_34</name>
    <dbReference type="NCBI Taxonomy" id="1974653"/>
    <lineage>
        <taxon>Bacteria</taxon>
        <taxon>Candidatus Magasanikiibacteriota</taxon>
    </lineage>
</organism>
<dbReference type="PRINTS" id="PR00727">
    <property type="entry name" value="LEADERPTASE"/>
</dbReference>
<dbReference type="NCBIfam" id="TIGR02227">
    <property type="entry name" value="sigpep_I_bact"/>
    <property type="match status" value="1"/>
</dbReference>
<feature type="domain" description="Peptidase S26" evidence="7">
    <location>
        <begin position="28"/>
        <end position="188"/>
    </location>
</feature>
<keyword evidence="6" id="KW-0645">Protease</keyword>
<dbReference type="SUPFAM" id="SSF51306">
    <property type="entry name" value="LexA/Signal peptidase"/>
    <property type="match status" value="1"/>
</dbReference>
<evidence type="ECO:0000256" key="5">
    <source>
        <dbReference type="PIRSR" id="PIRSR600223-1"/>
    </source>
</evidence>
<feature type="active site" evidence="5">
    <location>
        <position position="58"/>
    </location>
</feature>
<evidence type="ECO:0000256" key="4">
    <source>
        <dbReference type="ARBA" id="ARBA00022801"/>
    </source>
</evidence>
<dbReference type="InterPro" id="IPR036286">
    <property type="entry name" value="LexA/Signal_pep-like_sf"/>
</dbReference>
<dbReference type="EC" id="3.4.21.89" evidence="3 6"/>
<comment type="caution">
    <text evidence="8">The sequence shown here is derived from an EMBL/GenBank/DDBJ whole genome shotgun (WGS) entry which is preliminary data.</text>
</comment>
<protein>
    <recommendedName>
        <fullName evidence="3 6">Signal peptidase I</fullName>
        <ecNumber evidence="3 6">3.4.21.89</ecNumber>
    </recommendedName>
</protein>
<dbReference type="InterPro" id="IPR019758">
    <property type="entry name" value="Pept_S26A_signal_pept_1_CS"/>
</dbReference>
<gene>
    <name evidence="8" type="primary">lepB</name>
    <name evidence="8" type="ORF">COV59_01385</name>
</gene>
<name>A0A2H0N626_9BACT</name>
<dbReference type="GO" id="GO:0004252">
    <property type="term" value="F:serine-type endopeptidase activity"/>
    <property type="evidence" value="ECO:0007669"/>
    <property type="project" value="InterPro"/>
</dbReference>
<feature type="transmembrane region" description="Helical" evidence="6">
    <location>
        <begin position="30"/>
        <end position="49"/>
    </location>
</feature>
<reference evidence="8 9" key="1">
    <citation type="submission" date="2017-09" db="EMBL/GenBank/DDBJ databases">
        <title>Depth-based differentiation of microbial function through sediment-hosted aquifers and enrichment of novel symbionts in the deep terrestrial subsurface.</title>
        <authorList>
            <person name="Probst A.J."/>
            <person name="Ladd B."/>
            <person name="Jarett J.K."/>
            <person name="Geller-Mcgrath D.E."/>
            <person name="Sieber C.M."/>
            <person name="Emerson J.B."/>
            <person name="Anantharaman K."/>
            <person name="Thomas B.C."/>
            <person name="Malmstrom R."/>
            <person name="Stieglmeier M."/>
            <person name="Klingl A."/>
            <person name="Woyke T."/>
            <person name="Ryan C.M."/>
            <person name="Banfield J.F."/>
        </authorList>
    </citation>
    <scope>NUCLEOTIDE SEQUENCE [LARGE SCALE GENOMIC DNA]</scope>
    <source>
        <strain evidence="8">CG11_big_fil_rev_8_21_14_0_20_39_34</strain>
    </source>
</reference>
<evidence type="ECO:0000256" key="1">
    <source>
        <dbReference type="ARBA" id="ARBA00000677"/>
    </source>
</evidence>